<proteinExistence type="predicted"/>
<feature type="compositionally biased region" description="Polar residues" evidence="1">
    <location>
        <begin position="147"/>
        <end position="162"/>
    </location>
</feature>
<dbReference type="EMBL" id="OB793077">
    <property type="protein sequence ID" value="CAD7425968.1"/>
    <property type="molecule type" value="Genomic_DNA"/>
</dbReference>
<feature type="region of interest" description="Disordered" evidence="1">
    <location>
        <begin position="126"/>
        <end position="162"/>
    </location>
</feature>
<organism evidence="2">
    <name type="scientific">Timema monikensis</name>
    <dbReference type="NCBI Taxonomy" id="170555"/>
    <lineage>
        <taxon>Eukaryota</taxon>
        <taxon>Metazoa</taxon>
        <taxon>Ecdysozoa</taxon>
        <taxon>Arthropoda</taxon>
        <taxon>Hexapoda</taxon>
        <taxon>Insecta</taxon>
        <taxon>Pterygota</taxon>
        <taxon>Neoptera</taxon>
        <taxon>Polyneoptera</taxon>
        <taxon>Phasmatodea</taxon>
        <taxon>Timematodea</taxon>
        <taxon>Timematoidea</taxon>
        <taxon>Timematidae</taxon>
        <taxon>Timema</taxon>
    </lineage>
</organism>
<evidence type="ECO:0000256" key="1">
    <source>
        <dbReference type="SAM" id="MobiDB-lite"/>
    </source>
</evidence>
<gene>
    <name evidence="2" type="ORF">TMSB3V08_LOCUS2869</name>
</gene>
<accession>A0A7R9E214</accession>
<sequence>MDNIFLSCCQLLDRTPGKPLGEHLEVPTTESGQVAPVTHWEHTGDRASHLSKVVTGAIIYFRSPKRPFDLYSFSCVWEWDYAHCVGECNLPLLVRTSVGAHVLAHALLTVRASTGSLKRLTAQMVRPRLAGQEPQNPRPGSPEPQELNPNPTMLPTQSLVCI</sequence>
<dbReference type="AlphaFoldDB" id="A0A7R9E214"/>
<reference evidence="2" key="1">
    <citation type="submission" date="2020-11" db="EMBL/GenBank/DDBJ databases">
        <authorList>
            <person name="Tran Van P."/>
        </authorList>
    </citation>
    <scope>NUCLEOTIDE SEQUENCE</scope>
</reference>
<protein>
    <submittedName>
        <fullName evidence="2">Uncharacterized protein</fullName>
    </submittedName>
</protein>
<evidence type="ECO:0000313" key="2">
    <source>
        <dbReference type="EMBL" id="CAD7425968.1"/>
    </source>
</evidence>
<name>A0A7R9E214_9NEOP</name>